<dbReference type="RefSeq" id="WP_116061690.1">
    <property type="nucleotide sequence ID" value="NZ_QRDZ01000012.1"/>
</dbReference>
<dbReference type="GO" id="GO:0003700">
    <property type="term" value="F:DNA-binding transcription factor activity"/>
    <property type="evidence" value="ECO:0007669"/>
    <property type="project" value="InterPro"/>
</dbReference>
<dbReference type="InterPro" id="IPR020449">
    <property type="entry name" value="Tscrpt_reg_AraC-type_HTH"/>
</dbReference>
<keyword evidence="1" id="KW-0805">Transcription regulation</keyword>
<evidence type="ECO:0000256" key="3">
    <source>
        <dbReference type="ARBA" id="ARBA00023163"/>
    </source>
</evidence>
<dbReference type="SUPFAM" id="SSF46689">
    <property type="entry name" value="Homeodomain-like"/>
    <property type="match status" value="1"/>
</dbReference>
<dbReference type="InterPro" id="IPR001789">
    <property type="entry name" value="Sig_transdc_resp-reg_receiver"/>
</dbReference>
<accession>A0A3D9JRG0</accession>
<keyword evidence="4" id="KW-0597">Phosphoprotein</keyword>
<keyword evidence="2" id="KW-0238">DNA-binding</keyword>
<dbReference type="PRINTS" id="PR00032">
    <property type="entry name" value="HTHARAC"/>
</dbReference>
<gene>
    <name evidence="7" type="ORF">DFP98_112117</name>
</gene>
<sequence>MKIFVVDDEIRQRQSIIRHVDWNRYEMRVTGEAEDAAEALALAELDPPDLLITDIRLLGMSGLELSSRMSVYNPKLRIIMVTGYEQFEYAKTALDLGVDAFLVKPIDFGKLAAILEQMHGERLIDMRKTEEEARVKDQLKSFALIARENLMQELIHGLLLHESEAAERARSLGMFADAVPRSIAIVSIDFIPHPSHTKEAATRIAQAAIRRSADKACASHIEETTVTPRGDLVLFVKQGNSLIGDRMMTLLLEEIESEAGTIGLSSICIGVGPPAESLVGLSESYRLARRAVNLRLLGRTEQIFFWHEFIDQPEHSGKSLQESSNEFFERMGAGDSLGSRSALGDLMRGLLGDIRIRGSEMRSLCLEWVSRASRTADEIGGAGKHLGSEKQLWGELLECEDEMELLQTTIRILTGFCDYIADKKLSHAQVIVRKALDMMNARYKENLSLSSVADAVFLSPNYLGALLREELGQSFTDLLIHIRIAQAKQLLHHSELKLYEVAESVGYQNIGYFTGLFKRITGLSPKEYRNFVGAADDE</sequence>
<dbReference type="SMART" id="SM00342">
    <property type="entry name" value="HTH_ARAC"/>
    <property type="match status" value="1"/>
</dbReference>
<dbReference type="InterPro" id="IPR018060">
    <property type="entry name" value="HTH_AraC"/>
</dbReference>
<dbReference type="InterPro" id="IPR011006">
    <property type="entry name" value="CheY-like_superfamily"/>
</dbReference>
<evidence type="ECO:0000259" key="5">
    <source>
        <dbReference type="PROSITE" id="PS01124"/>
    </source>
</evidence>
<proteinExistence type="predicted"/>
<name>A0A3D9JRG0_9BACL</name>
<evidence type="ECO:0000259" key="6">
    <source>
        <dbReference type="PROSITE" id="PS50110"/>
    </source>
</evidence>
<dbReference type="PROSITE" id="PS50110">
    <property type="entry name" value="RESPONSE_REGULATORY"/>
    <property type="match status" value="1"/>
</dbReference>
<dbReference type="EMBL" id="QRDZ01000012">
    <property type="protein sequence ID" value="RED76399.1"/>
    <property type="molecule type" value="Genomic_DNA"/>
</dbReference>
<dbReference type="Pfam" id="PF12833">
    <property type="entry name" value="HTH_18"/>
    <property type="match status" value="1"/>
</dbReference>
<dbReference type="PANTHER" id="PTHR43280:SF28">
    <property type="entry name" value="HTH-TYPE TRANSCRIPTIONAL ACTIVATOR RHAS"/>
    <property type="match status" value="1"/>
</dbReference>
<dbReference type="GO" id="GO:0000160">
    <property type="term" value="P:phosphorelay signal transduction system"/>
    <property type="evidence" value="ECO:0007669"/>
    <property type="project" value="InterPro"/>
</dbReference>
<dbReference type="Gene3D" id="3.40.50.2300">
    <property type="match status" value="1"/>
</dbReference>
<dbReference type="Proteomes" id="UP000256977">
    <property type="component" value="Unassembled WGS sequence"/>
</dbReference>
<dbReference type="PROSITE" id="PS00041">
    <property type="entry name" value="HTH_ARAC_FAMILY_1"/>
    <property type="match status" value="1"/>
</dbReference>
<dbReference type="OrthoDB" id="9794370at2"/>
<dbReference type="Gene3D" id="1.10.10.60">
    <property type="entry name" value="Homeodomain-like"/>
    <property type="match status" value="2"/>
</dbReference>
<dbReference type="GO" id="GO:0043565">
    <property type="term" value="F:sequence-specific DNA binding"/>
    <property type="evidence" value="ECO:0007669"/>
    <property type="project" value="InterPro"/>
</dbReference>
<dbReference type="PROSITE" id="PS01124">
    <property type="entry name" value="HTH_ARAC_FAMILY_2"/>
    <property type="match status" value="1"/>
</dbReference>
<dbReference type="Pfam" id="PF17853">
    <property type="entry name" value="GGDEF_2"/>
    <property type="match status" value="1"/>
</dbReference>
<dbReference type="SMART" id="SM00448">
    <property type="entry name" value="REC"/>
    <property type="match status" value="1"/>
</dbReference>
<keyword evidence="3" id="KW-0804">Transcription</keyword>
<organism evidence="7 8">
    <name type="scientific">Cohnella phaseoli</name>
    <dbReference type="NCBI Taxonomy" id="456490"/>
    <lineage>
        <taxon>Bacteria</taxon>
        <taxon>Bacillati</taxon>
        <taxon>Bacillota</taxon>
        <taxon>Bacilli</taxon>
        <taxon>Bacillales</taxon>
        <taxon>Paenibacillaceae</taxon>
        <taxon>Cohnella</taxon>
    </lineage>
</organism>
<dbReference type="PANTHER" id="PTHR43280">
    <property type="entry name" value="ARAC-FAMILY TRANSCRIPTIONAL REGULATOR"/>
    <property type="match status" value="1"/>
</dbReference>
<evidence type="ECO:0000313" key="8">
    <source>
        <dbReference type="Proteomes" id="UP000256977"/>
    </source>
</evidence>
<feature type="modified residue" description="4-aspartylphosphate" evidence="4">
    <location>
        <position position="54"/>
    </location>
</feature>
<reference evidence="7 8" key="1">
    <citation type="submission" date="2018-07" db="EMBL/GenBank/DDBJ databases">
        <title>Genomic Encyclopedia of Type Strains, Phase III (KMG-III): the genomes of soil and plant-associated and newly described type strains.</title>
        <authorList>
            <person name="Whitman W."/>
        </authorList>
    </citation>
    <scope>NUCLEOTIDE SEQUENCE [LARGE SCALE GENOMIC DNA]</scope>
    <source>
        <strain evidence="7 8">CECT 7287</strain>
    </source>
</reference>
<dbReference type="InterPro" id="IPR009057">
    <property type="entry name" value="Homeodomain-like_sf"/>
</dbReference>
<keyword evidence="8" id="KW-1185">Reference proteome</keyword>
<dbReference type="AlphaFoldDB" id="A0A3D9JRG0"/>
<dbReference type="InterPro" id="IPR018062">
    <property type="entry name" value="HTH_AraC-typ_CS"/>
</dbReference>
<dbReference type="SUPFAM" id="SSF52172">
    <property type="entry name" value="CheY-like"/>
    <property type="match status" value="1"/>
</dbReference>
<dbReference type="Pfam" id="PF00072">
    <property type="entry name" value="Response_reg"/>
    <property type="match status" value="1"/>
</dbReference>
<feature type="domain" description="HTH araC/xylS-type" evidence="5">
    <location>
        <begin position="433"/>
        <end position="531"/>
    </location>
</feature>
<dbReference type="CDD" id="cd17536">
    <property type="entry name" value="REC_YesN-like"/>
    <property type="match status" value="1"/>
</dbReference>
<evidence type="ECO:0000256" key="1">
    <source>
        <dbReference type="ARBA" id="ARBA00023015"/>
    </source>
</evidence>
<protein>
    <submittedName>
        <fullName evidence="7">Helix-turn-helix protein</fullName>
    </submittedName>
</protein>
<feature type="domain" description="Response regulatory" evidence="6">
    <location>
        <begin position="2"/>
        <end position="119"/>
    </location>
</feature>
<dbReference type="InterPro" id="IPR041522">
    <property type="entry name" value="CdaR_GGDEF"/>
</dbReference>
<evidence type="ECO:0000256" key="4">
    <source>
        <dbReference type="PROSITE-ProRule" id="PRU00169"/>
    </source>
</evidence>
<comment type="caution">
    <text evidence="7">The sequence shown here is derived from an EMBL/GenBank/DDBJ whole genome shotgun (WGS) entry which is preliminary data.</text>
</comment>
<evidence type="ECO:0000256" key="2">
    <source>
        <dbReference type="ARBA" id="ARBA00023125"/>
    </source>
</evidence>
<evidence type="ECO:0000313" key="7">
    <source>
        <dbReference type="EMBL" id="RED76399.1"/>
    </source>
</evidence>